<comment type="catalytic activity">
    <reaction evidence="6">
        <text>L-threonine + hydrogencarbonate + ATP = L-threonylcarbamoyladenylate + diphosphate + H2O</text>
        <dbReference type="Rhea" id="RHEA:36407"/>
        <dbReference type="ChEBI" id="CHEBI:15377"/>
        <dbReference type="ChEBI" id="CHEBI:17544"/>
        <dbReference type="ChEBI" id="CHEBI:30616"/>
        <dbReference type="ChEBI" id="CHEBI:33019"/>
        <dbReference type="ChEBI" id="CHEBI:57926"/>
        <dbReference type="ChEBI" id="CHEBI:73682"/>
        <dbReference type="EC" id="2.7.7.87"/>
    </reaction>
</comment>
<reference evidence="8" key="1">
    <citation type="submission" date="2018-05" db="EMBL/GenBank/DDBJ databases">
        <authorList>
            <person name="Lanie J.A."/>
            <person name="Ng W.-L."/>
            <person name="Kazmierczak K.M."/>
            <person name="Andrzejewski T.M."/>
            <person name="Davidsen T.M."/>
            <person name="Wayne K.J."/>
            <person name="Tettelin H."/>
            <person name="Glass J.I."/>
            <person name="Rusch D."/>
            <person name="Podicherti R."/>
            <person name="Tsui H.-C.T."/>
            <person name="Winkler M.E."/>
        </authorList>
    </citation>
    <scope>NUCLEOTIDE SEQUENCE</scope>
</reference>
<organism evidence="8">
    <name type="scientific">marine metagenome</name>
    <dbReference type="NCBI Taxonomy" id="408172"/>
    <lineage>
        <taxon>unclassified sequences</taxon>
        <taxon>metagenomes</taxon>
        <taxon>ecological metagenomes</taxon>
    </lineage>
</organism>
<evidence type="ECO:0000256" key="1">
    <source>
        <dbReference type="ARBA" id="ARBA00004496"/>
    </source>
</evidence>
<dbReference type="SUPFAM" id="SSF55821">
    <property type="entry name" value="YrdC/RibB"/>
    <property type="match status" value="1"/>
</dbReference>
<evidence type="ECO:0000256" key="4">
    <source>
        <dbReference type="ARBA" id="ARBA00022490"/>
    </source>
</evidence>
<comment type="subcellular location">
    <subcellularLocation>
        <location evidence="1">Cytoplasm</location>
    </subcellularLocation>
</comment>
<dbReference type="PANTHER" id="PTHR17490:SF18">
    <property type="entry name" value="THREONYLCARBAMOYL-AMP SYNTHASE"/>
    <property type="match status" value="1"/>
</dbReference>
<dbReference type="GO" id="GO:0061710">
    <property type="term" value="F:L-threonylcarbamoyladenylate synthase"/>
    <property type="evidence" value="ECO:0007669"/>
    <property type="project" value="UniProtKB-EC"/>
</dbReference>
<evidence type="ECO:0000313" key="8">
    <source>
        <dbReference type="EMBL" id="SUZ90755.1"/>
    </source>
</evidence>
<dbReference type="GO" id="GO:0005737">
    <property type="term" value="C:cytoplasm"/>
    <property type="evidence" value="ECO:0007669"/>
    <property type="project" value="UniProtKB-SubCell"/>
</dbReference>
<dbReference type="EC" id="2.7.7.87" evidence="3"/>
<dbReference type="AlphaFoldDB" id="A0A381RG27"/>
<dbReference type="Gene3D" id="3.90.870.10">
    <property type="entry name" value="DHBP synthase"/>
    <property type="match status" value="1"/>
</dbReference>
<proteinExistence type="inferred from homology"/>
<keyword evidence="4" id="KW-0963">Cytoplasm</keyword>
<evidence type="ECO:0000256" key="2">
    <source>
        <dbReference type="ARBA" id="ARBA00007663"/>
    </source>
</evidence>
<sequence length="169" mass="18171">MTGGVVAHACEGVWGLACDAFSFASVKRILKLKRRPIRNGLILVGGQATEFSAELADLSEEQREKVMNSWPGPETWIMETHRFPAWITGGRGTVAVRVPGHEQAREMACRFGGPLVSTSANLSGEESKTRQEEVAKGFGSLVDYVLPGSTSTSLGPSRIRVAATGEVLR</sequence>
<evidence type="ECO:0000256" key="3">
    <source>
        <dbReference type="ARBA" id="ARBA00012584"/>
    </source>
</evidence>
<evidence type="ECO:0000256" key="6">
    <source>
        <dbReference type="ARBA" id="ARBA00048366"/>
    </source>
</evidence>
<dbReference type="GO" id="GO:0000049">
    <property type="term" value="F:tRNA binding"/>
    <property type="evidence" value="ECO:0007669"/>
    <property type="project" value="TreeGrafter"/>
</dbReference>
<dbReference type="InterPro" id="IPR050156">
    <property type="entry name" value="TC-AMP_synthase_SUA5"/>
</dbReference>
<evidence type="ECO:0000259" key="7">
    <source>
        <dbReference type="PROSITE" id="PS51163"/>
    </source>
</evidence>
<name>A0A381RG27_9ZZZZ</name>
<dbReference type="Pfam" id="PF01300">
    <property type="entry name" value="Sua5_yciO_yrdC"/>
    <property type="match status" value="1"/>
</dbReference>
<protein>
    <recommendedName>
        <fullName evidence="3">L-threonylcarbamoyladenylate synthase</fullName>
        <ecNumber evidence="3">2.7.7.87</ecNumber>
    </recommendedName>
</protein>
<accession>A0A381RG27</accession>
<gene>
    <name evidence="8" type="ORF">METZ01_LOCUS43609</name>
</gene>
<feature type="domain" description="YrdC-like" evidence="7">
    <location>
        <begin position="1"/>
        <end position="169"/>
    </location>
</feature>
<dbReference type="EMBL" id="UINC01001920">
    <property type="protein sequence ID" value="SUZ90755.1"/>
    <property type="molecule type" value="Genomic_DNA"/>
</dbReference>
<dbReference type="GO" id="GO:0003725">
    <property type="term" value="F:double-stranded RNA binding"/>
    <property type="evidence" value="ECO:0007669"/>
    <property type="project" value="InterPro"/>
</dbReference>
<dbReference type="PROSITE" id="PS51163">
    <property type="entry name" value="YRDC"/>
    <property type="match status" value="1"/>
</dbReference>
<dbReference type="InterPro" id="IPR006070">
    <property type="entry name" value="Sua5-like_dom"/>
</dbReference>
<dbReference type="InterPro" id="IPR017945">
    <property type="entry name" value="DHBP_synth_RibB-like_a/b_dom"/>
</dbReference>
<dbReference type="GO" id="GO:0006450">
    <property type="term" value="P:regulation of translational fidelity"/>
    <property type="evidence" value="ECO:0007669"/>
    <property type="project" value="TreeGrafter"/>
</dbReference>
<comment type="similarity">
    <text evidence="2">Belongs to the SUA5 family.</text>
</comment>
<keyword evidence="5" id="KW-0808">Transferase</keyword>
<dbReference type="PANTHER" id="PTHR17490">
    <property type="entry name" value="SUA5"/>
    <property type="match status" value="1"/>
</dbReference>
<evidence type="ECO:0000256" key="5">
    <source>
        <dbReference type="ARBA" id="ARBA00022679"/>
    </source>
</evidence>